<protein>
    <submittedName>
        <fullName evidence="3">Uncharacterized conserved protein, implicated in type VI secretion and phage assembly</fullName>
    </submittedName>
</protein>
<accession>A0A1H5KN37</accession>
<organism evidence="3 4">
    <name type="scientific">Ruania alba</name>
    <dbReference type="NCBI Taxonomy" id="648782"/>
    <lineage>
        <taxon>Bacteria</taxon>
        <taxon>Bacillati</taxon>
        <taxon>Actinomycetota</taxon>
        <taxon>Actinomycetes</taxon>
        <taxon>Micrococcales</taxon>
        <taxon>Ruaniaceae</taxon>
        <taxon>Ruania</taxon>
    </lineage>
</organism>
<reference evidence="4" key="1">
    <citation type="submission" date="2016-10" db="EMBL/GenBank/DDBJ databases">
        <authorList>
            <person name="Varghese N."/>
            <person name="Submissions S."/>
        </authorList>
    </citation>
    <scope>NUCLEOTIDE SEQUENCE [LARGE SCALE GENOMIC DNA]</scope>
    <source>
        <strain evidence="4">DSM 21368</strain>
    </source>
</reference>
<dbReference type="SUPFAM" id="SSF69255">
    <property type="entry name" value="gp5 N-terminal domain-like"/>
    <property type="match status" value="1"/>
</dbReference>
<name>A0A1H5KN37_9MICO</name>
<dbReference type="InterPro" id="IPR037026">
    <property type="entry name" value="Vgr_OB-fold_dom_sf"/>
</dbReference>
<dbReference type="InterPro" id="IPR006531">
    <property type="entry name" value="Gp5/Vgr_OB"/>
</dbReference>
<proteinExistence type="predicted"/>
<sequence>MTAQAHQDPHTQTQLRVEIEGTELRTELADDLLEIRVDTGVRTIGRAQVRFLDRGTFAGGVVELGKTVTISSVSPAQVVFSGTVTGVELEATDRGATVTATVHDQAYDLSRDRAVTTHQKMSDADIIRSTVQGAGLRADVDVPGGTHAWAFRADSRLGLVDEIAGRLGCDWAVLEERFAVWPVSGSAPWAGEAPILDLGVELIGFAVRREETGPSSFTVRGWDPERQRSVTGRATTRTPGDRNGFAPVDGGKSAPVLATRQLSMTEAEAKEVAGGLAAAAGRVSGRGKGSFIPGLRPGGLVTIRSAGSADGTYYVREVSHQVDATSLRTTFVVGDRPPVRLTDPWRAPPSASSLRHTGITVARVDNINDPDQRGRVRVALEGVSDSASSSWARVLSLGAGPDRGLVVLPEVGDEVLLAFEDGDVRRPVVLGGLFGKQSTVPTPALAPNSSEVTTRYFVSREGHRIEIADGKADAEQYVRMALAGDRSYVRIGKDKTEIHAAETPLVITSGEGSGAASLTFDGRGNLTINAASITMKAKQSLTLEGMDVEAKASTTFEASAKTRAVVTGTTTVIKGSASTEVSGAVVKIN</sequence>
<dbReference type="Gene3D" id="2.40.50.230">
    <property type="entry name" value="Gp5 N-terminal domain"/>
    <property type="match status" value="1"/>
</dbReference>
<evidence type="ECO:0000313" key="4">
    <source>
        <dbReference type="Proteomes" id="UP000199220"/>
    </source>
</evidence>
<gene>
    <name evidence="3" type="ORF">SAMN04488554_2356</name>
</gene>
<evidence type="ECO:0000313" key="3">
    <source>
        <dbReference type="EMBL" id="SEE66195.1"/>
    </source>
</evidence>
<dbReference type="RefSeq" id="WP_089773329.1">
    <property type="nucleotide sequence ID" value="NZ_FNTX01000002.1"/>
</dbReference>
<dbReference type="Proteomes" id="UP000199220">
    <property type="component" value="Unassembled WGS sequence"/>
</dbReference>
<dbReference type="OrthoDB" id="1907165at2"/>
<evidence type="ECO:0000259" key="2">
    <source>
        <dbReference type="Pfam" id="PF04717"/>
    </source>
</evidence>
<dbReference type="STRING" id="648782.SAMN04488554_2356"/>
<dbReference type="EMBL" id="FNTX01000002">
    <property type="protein sequence ID" value="SEE66195.1"/>
    <property type="molecule type" value="Genomic_DNA"/>
</dbReference>
<feature type="region of interest" description="Disordered" evidence="1">
    <location>
        <begin position="227"/>
        <end position="252"/>
    </location>
</feature>
<feature type="compositionally biased region" description="Polar residues" evidence="1">
    <location>
        <begin position="229"/>
        <end position="238"/>
    </location>
</feature>
<feature type="domain" description="Gp5/Type VI secretion system Vgr protein OB-fold" evidence="2">
    <location>
        <begin position="361"/>
        <end position="434"/>
    </location>
</feature>
<dbReference type="SUPFAM" id="SSF69279">
    <property type="entry name" value="Phage tail proteins"/>
    <property type="match status" value="1"/>
</dbReference>
<evidence type="ECO:0000256" key="1">
    <source>
        <dbReference type="SAM" id="MobiDB-lite"/>
    </source>
</evidence>
<dbReference type="AlphaFoldDB" id="A0A1H5KN37"/>
<keyword evidence="4" id="KW-1185">Reference proteome</keyword>
<dbReference type="Pfam" id="PF04717">
    <property type="entry name" value="Phage_base_V"/>
    <property type="match status" value="1"/>
</dbReference>